<dbReference type="InterPro" id="IPR000760">
    <property type="entry name" value="Inositol_monophosphatase-like"/>
</dbReference>
<dbReference type="PRINTS" id="PR00377">
    <property type="entry name" value="IMPHPHTASES"/>
</dbReference>
<name>A0ABU9X1W8_9MICC</name>
<dbReference type="PROSITE" id="PS00630">
    <property type="entry name" value="IMP_2"/>
    <property type="match status" value="1"/>
</dbReference>
<proteinExistence type="predicted"/>
<protein>
    <recommendedName>
        <fullName evidence="2">inositol-phosphate phosphatase</fullName>
        <ecNumber evidence="2">3.1.3.25</ecNumber>
    </recommendedName>
</protein>
<evidence type="ECO:0000256" key="5">
    <source>
        <dbReference type="ARBA" id="ARBA00022842"/>
    </source>
</evidence>
<dbReference type="EC" id="3.1.3.25" evidence="2"/>
<dbReference type="InterPro" id="IPR020550">
    <property type="entry name" value="Inositol_monophosphatase_CS"/>
</dbReference>
<accession>A0ABU9X1W8</accession>
<keyword evidence="5" id="KW-0460">Magnesium</keyword>
<dbReference type="PANTHER" id="PTHR20854:SF4">
    <property type="entry name" value="INOSITOL-1-MONOPHOSPHATASE-RELATED"/>
    <property type="match status" value="1"/>
</dbReference>
<dbReference type="SUPFAM" id="SSF56655">
    <property type="entry name" value="Carbohydrate phosphatase"/>
    <property type="match status" value="1"/>
</dbReference>
<evidence type="ECO:0000256" key="4">
    <source>
        <dbReference type="ARBA" id="ARBA00022801"/>
    </source>
</evidence>
<dbReference type="Gene3D" id="3.30.540.10">
    <property type="entry name" value="Fructose-1,6-Bisphosphatase, subunit A, domain 1"/>
    <property type="match status" value="1"/>
</dbReference>
<dbReference type="Proteomes" id="UP001422074">
    <property type="component" value="Unassembled WGS sequence"/>
</dbReference>
<evidence type="ECO:0000256" key="2">
    <source>
        <dbReference type="ARBA" id="ARBA00013106"/>
    </source>
</evidence>
<sequence length="268" mass="28084">MTEVHAILRAAKAAARAAAPIALRGWGQAPGQAKGGRHDLVTEFDVASQDIISGVLLSAFPESSVIGEEEPVAPTSGLDWHVDPIDGTTNFVSGLPLWCISIGASLDGELVAGVVYDPVRDEMFTATRTEARLNGAPIRAGGSQHAAGAVVACDWPDPRIPLWGADEVRAREAYDRMLSSFLAVRRIGSGALGLAYVAAGRLDAAVGILSNSWDVAAGRLLLEAAGGRFHPFGPATEHPVGWASERYVASTAQLDLKATPLSDLMELL</sequence>
<dbReference type="Pfam" id="PF00459">
    <property type="entry name" value="Inositol_P"/>
    <property type="match status" value="1"/>
</dbReference>
<evidence type="ECO:0000256" key="1">
    <source>
        <dbReference type="ARBA" id="ARBA00001033"/>
    </source>
</evidence>
<evidence type="ECO:0000256" key="3">
    <source>
        <dbReference type="ARBA" id="ARBA00022723"/>
    </source>
</evidence>
<dbReference type="PROSITE" id="PS00629">
    <property type="entry name" value="IMP_1"/>
    <property type="match status" value="1"/>
</dbReference>
<keyword evidence="7" id="KW-1185">Reference proteome</keyword>
<dbReference type="EMBL" id="JBDFRB010000013">
    <property type="protein sequence ID" value="MEN2745456.1"/>
    <property type="molecule type" value="Genomic_DNA"/>
</dbReference>
<dbReference type="RefSeq" id="WP_345885839.1">
    <property type="nucleotide sequence ID" value="NZ_JBDFRB010000013.1"/>
</dbReference>
<organism evidence="6 7">
    <name type="scientific">Sinomonas halotolerans</name>
    <dbReference type="NCBI Taxonomy" id="1644133"/>
    <lineage>
        <taxon>Bacteria</taxon>
        <taxon>Bacillati</taxon>
        <taxon>Actinomycetota</taxon>
        <taxon>Actinomycetes</taxon>
        <taxon>Micrococcales</taxon>
        <taxon>Micrococcaceae</taxon>
        <taxon>Sinomonas</taxon>
    </lineage>
</organism>
<reference evidence="6 7" key="1">
    <citation type="submission" date="2024-05" db="EMBL/GenBank/DDBJ databases">
        <title>Sinomonas sp. nov., isolated from a waste landfill.</title>
        <authorList>
            <person name="Zhao Y."/>
        </authorList>
    </citation>
    <scope>NUCLEOTIDE SEQUENCE [LARGE SCALE GENOMIC DNA]</scope>
    <source>
        <strain evidence="6 7">CCTCC AB2014300</strain>
    </source>
</reference>
<evidence type="ECO:0000313" key="6">
    <source>
        <dbReference type="EMBL" id="MEN2745456.1"/>
    </source>
</evidence>
<keyword evidence="3" id="KW-0479">Metal-binding</keyword>
<evidence type="ECO:0000313" key="7">
    <source>
        <dbReference type="Proteomes" id="UP001422074"/>
    </source>
</evidence>
<comment type="catalytic activity">
    <reaction evidence="1">
        <text>a myo-inositol phosphate + H2O = myo-inositol + phosphate</text>
        <dbReference type="Rhea" id="RHEA:24056"/>
        <dbReference type="ChEBI" id="CHEBI:15377"/>
        <dbReference type="ChEBI" id="CHEBI:17268"/>
        <dbReference type="ChEBI" id="CHEBI:43474"/>
        <dbReference type="ChEBI" id="CHEBI:84139"/>
        <dbReference type="EC" id="3.1.3.25"/>
    </reaction>
</comment>
<gene>
    <name evidence="6" type="ORF">ABCQ75_13050</name>
</gene>
<comment type="caution">
    <text evidence="6">The sequence shown here is derived from an EMBL/GenBank/DDBJ whole genome shotgun (WGS) entry which is preliminary data.</text>
</comment>
<dbReference type="InterPro" id="IPR020583">
    <property type="entry name" value="Inositol_monoP_metal-BS"/>
</dbReference>
<keyword evidence="4" id="KW-0378">Hydrolase</keyword>
<dbReference type="PANTHER" id="PTHR20854">
    <property type="entry name" value="INOSITOL MONOPHOSPHATASE"/>
    <property type="match status" value="1"/>
</dbReference>
<dbReference type="Gene3D" id="3.40.190.80">
    <property type="match status" value="1"/>
</dbReference>